<proteinExistence type="predicted"/>
<dbReference type="EMBL" id="MHWW01000006">
    <property type="protein sequence ID" value="OHB15662.1"/>
    <property type="molecule type" value="Genomic_DNA"/>
</dbReference>
<comment type="caution">
    <text evidence="3">The sequence shown here is derived from an EMBL/GenBank/DDBJ whole genome shotgun (WGS) entry which is preliminary data.</text>
</comment>
<name>A0A1G2V220_9BACT</name>
<keyword evidence="1" id="KW-1133">Transmembrane helix</keyword>
<evidence type="ECO:0000256" key="1">
    <source>
        <dbReference type="SAM" id="Phobius"/>
    </source>
</evidence>
<feature type="domain" description="Bacterial spore germination immunoglobulin-like" evidence="2">
    <location>
        <begin position="77"/>
        <end position="155"/>
    </location>
</feature>
<dbReference type="Proteomes" id="UP000177697">
    <property type="component" value="Unassembled WGS sequence"/>
</dbReference>
<evidence type="ECO:0000313" key="4">
    <source>
        <dbReference type="Proteomes" id="UP000177697"/>
    </source>
</evidence>
<dbReference type="Pfam" id="PF10648">
    <property type="entry name" value="Gmad2"/>
    <property type="match status" value="1"/>
</dbReference>
<evidence type="ECO:0000313" key="3">
    <source>
        <dbReference type="EMBL" id="OHB15662.1"/>
    </source>
</evidence>
<evidence type="ECO:0000259" key="2">
    <source>
        <dbReference type="Pfam" id="PF10648"/>
    </source>
</evidence>
<feature type="transmembrane region" description="Helical" evidence="1">
    <location>
        <begin position="7"/>
        <end position="25"/>
    </location>
</feature>
<sequence length="187" mass="20454">MLKVVKYVAIGIAVVVLALAVRFLWGGPEDNWICVNGVWTKHGNPRVPAPTTICEKTVKPTATTTKITYINSSADLVVVELPFPDAVTGKEFSAIGQARGYWFFEASFPIEVINKDGNILATAVAQAQPDPVTNEINWMTENFVPFKADIKIPETFIGPATIIFKKDNPSGLPENDASISFPINIEY</sequence>
<reference evidence="3 4" key="1">
    <citation type="journal article" date="2016" name="Nat. Commun.">
        <title>Thousands of microbial genomes shed light on interconnected biogeochemical processes in an aquifer system.</title>
        <authorList>
            <person name="Anantharaman K."/>
            <person name="Brown C.T."/>
            <person name="Hug L.A."/>
            <person name="Sharon I."/>
            <person name="Castelle C.J."/>
            <person name="Probst A.J."/>
            <person name="Thomas B.C."/>
            <person name="Singh A."/>
            <person name="Wilkins M.J."/>
            <person name="Karaoz U."/>
            <person name="Brodie E.L."/>
            <person name="Williams K.H."/>
            <person name="Hubbard S.S."/>
            <person name="Banfield J.F."/>
        </authorList>
    </citation>
    <scope>NUCLEOTIDE SEQUENCE [LARGE SCALE GENOMIC DNA]</scope>
</reference>
<keyword evidence="1" id="KW-0812">Transmembrane</keyword>
<accession>A0A1G2V220</accession>
<gene>
    <name evidence="3" type="ORF">A2431_00700</name>
</gene>
<dbReference type="AlphaFoldDB" id="A0A1G2V220"/>
<organism evidence="3 4">
    <name type="scientific">Candidatus Zambryskibacteria bacterium RIFOXYC1_FULL_39_10</name>
    <dbReference type="NCBI Taxonomy" id="1802779"/>
    <lineage>
        <taxon>Bacteria</taxon>
        <taxon>Candidatus Zambryskiibacteriota</taxon>
    </lineage>
</organism>
<keyword evidence="1" id="KW-0472">Membrane</keyword>
<protein>
    <recommendedName>
        <fullName evidence="2">Bacterial spore germination immunoglobulin-like domain-containing protein</fullName>
    </recommendedName>
</protein>
<dbReference type="InterPro" id="IPR018911">
    <property type="entry name" value="Gmad2_Ig-like_dom"/>
</dbReference>